<evidence type="ECO:0000313" key="3">
    <source>
        <dbReference type="EMBL" id="VDK39271.1"/>
    </source>
</evidence>
<organism evidence="5">
    <name type="scientific">Gongylonema pulchrum</name>
    <dbReference type="NCBI Taxonomy" id="637853"/>
    <lineage>
        <taxon>Eukaryota</taxon>
        <taxon>Metazoa</taxon>
        <taxon>Ecdysozoa</taxon>
        <taxon>Nematoda</taxon>
        <taxon>Chromadorea</taxon>
        <taxon>Rhabditida</taxon>
        <taxon>Spirurina</taxon>
        <taxon>Spiruromorpha</taxon>
        <taxon>Spiruroidea</taxon>
        <taxon>Gongylonematidae</taxon>
        <taxon>Gongylonema</taxon>
    </lineage>
</organism>
<dbReference type="WBParaSite" id="GPUH_0000337501-mRNA-1">
    <property type="protein sequence ID" value="GPUH_0000337501-mRNA-1"/>
    <property type="gene ID" value="GPUH_0000337501"/>
</dbReference>
<proteinExistence type="predicted"/>
<evidence type="ECO:0000256" key="1">
    <source>
        <dbReference type="SAM" id="Phobius"/>
    </source>
</evidence>
<gene>
    <name evidence="3" type="ORF">GPUH_LOCUS3369</name>
</gene>
<evidence type="ECO:0000313" key="4">
    <source>
        <dbReference type="Proteomes" id="UP000271098"/>
    </source>
</evidence>
<sequence>MSAHSARRSTLDHFVRAAEQDDLLLYITAAVGVFMPGCVYMCYQYAHKMYMRYAQRCEALKRENELERSAVTVFYAEGRKRTEELAHQVAAVLDCEQPLVVNLADIDAASFTEYKGIGLFLIDCAPNGRKAESVEWFFDFLEDLAFDKKSSSLPCSEMHFAVLGIGYSYNTNERCSRVCHTISNIILISYR</sequence>
<dbReference type="AlphaFoldDB" id="A0A183D3S8"/>
<dbReference type="OrthoDB" id="5858751at2759"/>
<feature type="transmembrane region" description="Helical" evidence="1">
    <location>
        <begin position="23"/>
        <end position="43"/>
    </location>
</feature>
<dbReference type="SUPFAM" id="SSF52218">
    <property type="entry name" value="Flavoproteins"/>
    <property type="match status" value="1"/>
</dbReference>
<dbReference type="Proteomes" id="UP000271098">
    <property type="component" value="Unassembled WGS sequence"/>
</dbReference>
<name>A0A183D3S8_9BILA</name>
<keyword evidence="1" id="KW-0812">Transmembrane</keyword>
<dbReference type="PROSITE" id="PS50902">
    <property type="entry name" value="FLAVODOXIN_LIKE"/>
    <property type="match status" value="1"/>
</dbReference>
<evidence type="ECO:0000313" key="5">
    <source>
        <dbReference type="WBParaSite" id="GPUH_0000337501-mRNA-1"/>
    </source>
</evidence>
<dbReference type="Gene3D" id="3.40.50.360">
    <property type="match status" value="1"/>
</dbReference>
<dbReference type="InterPro" id="IPR008254">
    <property type="entry name" value="Flavodoxin/NO_synth"/>
</dbReference>
<keyword evidence="1" id="KW-0472">Membrane</keyword>
<keyword evidence="1" id="KW-1133">Transmembrane helix</keyword>
<dbReference type="InterPro" id="IPR029039">
    <property type="entry name" value="Flavoprotein-like_sf"/>
</dbReference>
<protein>
    <submittedName>
        <fullName evidence="5">Flavodoxin-like domain-containing protein</fullName>
    </submittedName>
</protein>
<reference evidence="3 4" key="2">
    <citation type="submission" date="2018-11" db="EMBL/GenBank/DDBJ databases">
        <authorList>
            <consortium name="Pathogen Informatics"/>
        </authorList>
    </citation>
    <scope>NUCLEOTIDE SEQUENCE [LARGE SCALE GENOMIC DNA]</scope>
</reference>
<dbReference type="GO" id="GO:0010181">
    <property type="term" value="F:FMN binding"/>
    <property type="evidence" value="ECO:0007669"/>
    <property type="project" value="InterPro"/>
</dbReference>
<keyword evidence="4" id="KW-1185">Reference proteome</keyword>
<accession>A0A183D3S8</accession>
<reference evidence="5" key="1">
    <citation type="submission" date="2016-06" db="UniProtKB">
        <authorList>
            <consortium name="WormBaseParasite"/>
        </authorList>
    </citation>
    <scope>IDENTIFICATION</scope>
</reference>
<feature type="domain" description="Flavodoxin-like" evidence="2">
    <location>
        <begin position="71"/>
        <end position="191"/>
    </location>
</feature>
<dbReference type="EMBL" id="UYRT01005721">
    <property type="protein sequence ID" value="VDK39271.1"/>
    <property type="molecule type" value="Genomic_DNA"/>
</dbReference>
<evidence type="ECO:0000259" key="2">
    <source>
        <dbReference type="PROSITE" id="PS50902"/>
    </source>
</evidence>